<gene>
    <name evidence="1" type="ORF">B4067_2706</name>
</gene>
<dbReference type="Proteomes" id="UP000031970">
    <property type="component" value="Unassembled WGS sequence"/>
</dbReference>
<organism evidence="1 2">
    <name type="scientific">Bacillus subtilis subsp. subtilis</name>
    <dbReference type="NCBI Taxonomy" id="135461"/>
    <lineage>
        <taxon>Bacteria</taxon>
        <taxon>Bacillati</taxon>
        <taxon>Bacillota</taxon>
        <taxon>Bacilli</taxon>
        <taxon>Bacillales</taxon>
        <taxon>Bacillaceae</taxon>
        <taxon>Bacillus</taxon>
    </lineage>
</organism>
<sequence length="41" mass="5138">MKIFGNRVKNLDFNMRIRKKYVMISLWLNDKRIKRIKGERK</sequence>
<accession>A0ABD3ZY08</accession>
<evidence type="ECO:0000313" key="1">
    <source>
        <dbReference type="EMBL" id="KIL32947.1"/>
    </source>
</evidence>
<proteinExistence type="predicted"/>
<evidence type="ECO:0000313" key="2">
    <source>
        <dbReference type="Proteomes" id="UP000031970"/>
    </source>
</evidence>
<dbReference type="AlphaFoldDB" id="A0ABD3ZY08"/>
<comment type="caution">
    <text evidence="1">The sequence shown here is derived from an EMBL/GenBank/DDBJ whole genome shotgun (WGS) entry which is preliminary data.</text>
</comment>
<reference evidence="1 2" key="1">
    <citation type="submission" date="2014-11" db="EMBL/GenBank/DDBJ databases">
        <title>Draft Genome Sequences of Nine Bacillus subtilis Strains that Form Spores with High Heat-Resistance.</title>
        <authorList>
            <person name="Krawcyk A.O."/>
            <person name="Berendsen E.M."/>
            <person name="de Jong A."/>
            <person name="Holsappel S."/>
            <person name="Eijlander R.T."/>
            <person name="Wells-Bennik M."/>
            <person name="Kuipers O.P."/>
        </authorList>
    </citation>
    <scope>NUCLEOTIDE SEQUENCE [LARGE SCALE GENOMIC DNA]</scope>
    <source>
        <strain evidence="1 2">B4067</strain>
    </source>
</reference>
<protein>
    <submittedName>
        <fullName evidence="1">Uncharacterized protein</fullName>
    </submittedName>
</protein>
<dbReference type="EMBL" id="JSXS01000017">
    <property type="protein sequence ID" value="KIL32947.1"/>
    <property type="molecule type" value="Genomic_DNA"/>
</dbReference>
<name>A0ABD3ZY08_BACIU</name>